<keyword evidence="6" id="KW-1185">Reference proteome</keyword>
<evidence type="ECO:0000256" key="1">
    <source>
        <dbReference type="ARBA" id="ARBA00007905"/>
    </source>
</evidence>
<dbReference type="Proteomes" id="UP000029665">
    <property type="component" value="Unassembled WGS sequence"/>
</dbReference>
<dbReference type="EMBL" id="CCBP010000012">
    <property type="protein sequence ID" value="CDO68380.1"/>
    <property type="molecule type" value="Genomic_DNA"/>
</dbReference>
<name>A0A060S280_PYCCI</name>
<feature type="domain" description="NADP-dependent oxidoreductase" evidence="4">
    <location>
        <begin position="21"/>
        <end position="98"/>
    </location>
</feature>
<evidence type="ECO:0000256" key="2">
    <source>
        <dbReference type="ARBA" id="ARBA00022857"/>
    </source>
</evidence>
<evidence type="ECO:0000256" key="3">
    <source>
        <dbReference type="ARBA" id="ARBA00023002"/>
    </source>
</evidence>
<dbReference type="Pfam" id="PF00248">
    <property type="entry name" value="Aldo_ket_red"/>
    <property type="match status" value="1"/>
</dbReference>
<evidence type="ECO:0000313" key="6">
    <source>
        <dbReference type="Proteomes" id="UP000029665"/>
    </source>
</evidence>
<dbReference type="InterPro" id="IPR036812">
    <property type="entry name" value="NAD(P)_OxRdtase_dom_sf"/>
</dbReference>
<dbReference type="SUPFAM" id="SSF51430">
    <property type="entry name" value="NAD(P)-linked oxidoreductase"/>
    <property type="match status" value="1"/>
</dbReference>
<evidence type="ECO:0000259" key="4">
    <source>
        <dbReference type="Pfam" id="PF00248"/>
    </source>
</evidence>
<dbReference type="PANTHER" id="PTHR43827">
    <property type="entry name" value="2,5-DIKETO-D-GLUCONIC ACID REDUCTASE"/>
    <property type="match status" value="1"/>
</dbReference>
<dbReference type="STRING" id="5643.A0A060S280"/>
<organism evidence="5 6">
    <name type="scientific">Pycnoporus cinnabarinus</name>
    <name type="common">Cinnabar-red polypore</name>
    <name type="synonym">Trametes cinnabarina</name>
    <dbReference type="NCBI Taxonomy" id="5643"/>
    <lineage>
        <taxon>Eukaryota</taxon>
        <taxon>Fungi</taxon>
        <taxon>Dikarya</taxon>
        <taxon>Basidiomycota</taxon>
        <taxon>Agaricomycotina</taxon>
        <taxon>Agaricomycetes</taxon>
        <taxon>Polyporales</taxon>
        <taxon>Polyporaceae</taxon>
        <taxon>Trametes</taxon>
    </lineage>
</organism>
<gene>
    <name evidence="5" type="ORF">BN946_scf184815.g27</name>
</gene>
<dbReference type="OrthoDB" id="416253at2759"/>
<sequence length="237" mass="26504">MPPLMIPLNDGRQIPWLGLGTVTTLLRQDASKLVANANTHGIIHLDTAQLYENKESIGAGIALAGRPREELFVTTKIADLPEGKTVRESFMESLARLRGLALVPHSEPFTERKTQGATMPLLEFLKQHDILATSYGGLIPLTKQHGGPIEPVLASNRQRLEKETGQQFTSVSGLINRGHQQQADRPTFAFRTSSKLERVKEYIATESLPDLTQEEMDVIFVTGSKHHFRRYARWIDD</sequence>
<protein>
    <recommendedName>
        <fullName evidence="4">NADP-dependent oxidoreductase domain-containing protein</fullName>
    </recommendedName>
</protein>
<accession>A0A060S280</accession>
<dbReference type="Gene3D" id="3.20.20.100">
    <property type="entry name" value="NADP-dependent oxidoreductase domain"/>
    <property type="match status" value="1"/>
</dbReference>
<keyword evidence="3" id="KW-0560">Oxidoreductase</keyword>
<dbReference type="PANTHER" id="PTHR43827:SF3">
    <property type="entry name" value="NADP-DEPENDENT OXIDOREDUCTASE DOMAIN-CONTAINING PROTEIN"/>
    <property type="match status" value="1"/>
</dbReference>
<dbReference type="InterPro" id="IPR023210">
    <property type="entry name" value="NADP_OxRdtase_dom"/>
</dbReference>
<reference evidence="5" key="1">
    <citation type="submission" date="2014-01" db="EMBL/GenBank/DDBJ databases">
        <title>The genome of the white-rot fungus Pycnoporus cinnabarinus: a basidiomycete model with a versatile arsenal for lignocellulosic biomass breakdown.</title>
        <authorList>
            <person name="Levasseur A."/>
            <person name="Lomascolo A."/>
            <person name="Ruiz-Duenas F.J."/>
            <person name="Uzan E."/>
            <person name="Piumi F."/>
            <person name="Kues U."/>
            <person name="Ram A.F.J."/>
            <person name="Murat C."/>
            <person name="Haon M."/>
            <person name="Benoit I."/>
            <person name="Arfi Y."/>
            <person name="Chevret D."/>
            <person name="Drula E."/>
            <person name="Kwon M.J."/>
            <person name="Gouret P."/>
            <person name="Lesage-Meessen L."/>
            <person name="Lombard V."/>
            <person name="Mariette J."/>
            <person name="Noirot C."/>
            <person name="Park J."/>
            <person name="Patyshakuliyeva A."/>
            <person name="Wieneger R.A.B."/>
            <person name="Wosten H.A.B."/>
            <person name="Martin F."/>
            <person name="Coutinho P.M."/>
            <person name="de Vries R."/>
            <person name="Martinez A.T."/>
            <person name="Klopp C."/>
            <person name="Pontarotti P."/>
            <person name="Henrissat B."/>
            <person name="Record E."/>
        </authorList>
    </citation>
    <scope>NUCLEOTIDE SEQUENCE [LARGE SCALE GENOMIC DNA]</scope>
    <source>
        <strain evidence="5">BRFM137</strain>
    </source>
</reference>
<evidence type="ECO:0000313" key="5">
    <source>
        <dbReference type="EMBL" id="CDO68380.1"/>
    </source>
</evidence>
<proteinExistence type="inferred from homology"/>
<comment type="similarity">
    <text evidence="1">Belongs to the aldo/keto reductase family.</text>
</comment>
<dbReference type="HOGENOM" id="CLU_023205_0_3_1"/>
<dbReference type="GO" id="GO:0016616">
    <property type="term" value="F:oxidoreductase activity, acting on the CH-OH group of donors, NAD or NADP as acceptor"/>
    <property type="evidence" value="ECO:0007669"/>
    <property type="project" value="UniProtKB-ARBA"/>
</dbReference>
<dbReference type="AlphaFoldDB" id="A0A060S280"/>
<dbReference type="InterPro" id="IPR020471">
    <property type="entry name" value="AKR"/>
</dbReference>
<keyword evidence="2" id="KW-0521">NADP</keyword>
<comment type="caution">
    <text evidence="5">The sequence shown here is derived from an EMBL/GenBank/DDBJ whole genome shotgun (WGS) entry which is preliminary data.</text>
</comment>